<dbReference type="CDD" id="cd00041">
    <property type="entry name" value="CUB"/>
    <property type="match status" value="1"/>
</dbReference>
<dbReference type="Proteomes" id="UP001159641">
    <property type="component" value="Unassembled WGS sequence"/>
</dbReference>
<gene>
    <name evidence="9" type="ORF">J1605_013112</name>
</gene>
<keyword evidence="10" id="KW-1185">Reference proteome</keyword>
<comment type="subcellular location">
    <subcellularLocation>
        <location evidence="1">Membrane</location>
        <topology evidence="1">Single-pass type I membrane protein</topology>
    </subcellularLocation>
</comment>
<dbReference type="EMBL" id="JAIQCJ010002233">
    <property type="protein sequence ID" value="KAJ8778878.1"/>
    <property type="molecule type" value="Genomic_DNA"/>
</dbReference>
<evidence type="ECO:0000313" key="10">
    <source>
        <dbReference type="Proteomes" id="UP001159641"/>
    </source>
</evidence>
<evidence type="ECO:0000313" key="9">
    <source>
        <dbReference type="EMBL" id="KAJ8778878.1"/>
    </source>
</evidence>
<evidence type="ECO:0000256" key="6">
    <source>
        <dbReference type="PROSITE-ProRule" id="PRU00059"/>
    </source>
</evidence>
<dbReference type="Gene3D" id="2.60.120.290">
    <property type="entry name" value="Spermadhesin, CUB domain"/>
    <property type="match status" value="1"/>
</dbReference>
<dbReference type="InterPro" id="IPR000859">
    <property type="entry name" value="CUB_dom"/>
</dbReference>
<dbReference type="Pfam" id="PF00431">
    <property type="entry name" value="CUB"/>
    <property type="match status" value="1"/>
</dbReference>
<dbReference type="GO" id="GO:0045211">
    <property type="term" value="C:postsynaptic membrane"/>
    <property type="evidence" value="ECO:0007669"/>
    <property type="project" value="TreeGrafter"/>
</dbReference>
<dbReference type="GO" id="GO:0017154">
    <property type="term" value="F:semaphorin receptor activity"/>
    <property type="evidence" value="ECO:0007669"/>
    <property type="project" value="TreeGrafter"/>
</dbReference>
<dbReference type="PANTHER" id="PTHR46806:SF2">
    <property type="entry name" value="NEUROPILIN-2"/>
    <property type="match status" value="1"/>
</dbReference>
<evidence type="ECO:0000256" key="1">
    <source>
        <dbReference type="ARBA" id="ARBA00004479"/>
    </source>
</evidence>
<evidence type="ECO:0000256" key="7">
    <source>
        <dbReference type="SAM" id="MobiDB-lite"/>
    </source>
</evidence>
<dbReference type="InterPro" id="IPR050633">
    <property type="entry name" value="Neuropilin_MCO_CoagFactor"/>
</dbReference>
<keyword evidence="2" id="KW-0812">Transmembrane</keyword>
<name>A0AB34GG05_ESCRO</name>
<reference evidence="9 10" key="1">
    <citation type="submission" date="2022-11" db="EMBL/GenBank/DDBJ databases">
        <title>Whole genome sequence of Eschrichtius robustus ER-17-0199.</title>
        <authorList>
            <person name="Bruniche-Olsen A."/>
            <person name="Black A.N."/>
            <person name="Fields C.J."/>
            <person name="Walden K."/>
            <person name="Dewoody J.A."/>
        </authorList>
    </citation>
    <scope>NUCLEOTIDE SEQUENCE [LARGE SCALE GENOMIC DNA]</scope>
    <source>
        <strain evidence="9">ER-17-0199</strain>
        <tissue evidence="9">Blubber</tissue>
    </source>
</reference>
<dbReference type="GO" id="GO:0007411">
    <property type="term" value="P:axon guidance"/>
    <property type="evidence" value="ECO:0007669"/>
    <property type="project" value="TreeGrafter"/>
</dbReference>
<evidence type="ECO:0000256" key="5">
    <source>
        <dbReference type="ARBA" id="ARBA00023157"/>
    </source>
</evidence>
<organism evidence="9 10">
    <name type="scientific">Eschrichtius robustus</name>
    <name type="common">California gray whale</name>
    <name type="synonym">Eschrichtius gibbosus</name>
    <dbReference type="NCBI Taxonomy" id="9764"/>
    <lineage>
        <taxon>Eukaryota</taxon>
        <taxon>Metazoa</taxon>
        <taxon>Chordata</taxon>
        <taxon>Craniata</taxon>
        <taxon>Vertebrata</taxon>
        <taxon>Euteleostomi</taxon>
        <taxon>Mammalia</taxon>
        <taxon>Eutheria</taxon>
        <taxon>Laurasiatheria</taxon>
        <taxon>Artiodactyla</taxon>
        <taxon>Whippomorpha</taxon>
        <taxon>Cetacea</taxon>
        <taxon>Mysticeti</taxon>
        <taxon>Eschrichtiidae</taxon>
        <taxon>Eschrichtius</taxon>
    </lineage>
</organism>
<dbReference type="InterPro" id="IPR035914">
    <property type="entry name" value="Sperma_CUB_dom_sf"/>
</dbReference>
<sequence>MLLVLRQSLINSLIHQASLSLTFGKDSGFDAVWFAKDEQVVQQRGSPPSLLAHVKLFTSSWALLRGRGAATALQPPFQGWSPLDKAAAHSDQPCGGRLNSKDAGYITSPGYPQDYPSHQNCEWIVYAPEPNQKIVLNFNPHFEIEKHDCKTQPQGWSEHKVSEATGNRGTKTLPLAGVGVGEAGLTAKMAP</sequence>
<dbReference type="GO" id="GO:0098978">
    <property type="term" value="C:glutamatergic synapse"/>
    <property type="evidence" value="ECO:0007669"/>
    <property type="project" value="TreeGrafter"/>
</dbReference>
<dbReference type="AlphaFoldDB" id="A0AB34GG05"/>
<dbReference type="FunFam" id="2.60.120.290:FF:000010">
    <property type="entry name" value="Neuropilin"/>
    <property type="match status" value="1"/>
</dbReference>
<evidence type="ECO:0000256" key="4">
    <source>
        <dbReference type="ARBA" id="ARBA00023136"/>
    </source>
</evidence>
<keyword evidence="4" id="KW-0472">Membrane</keyword>
<protein>
    <recommendedName>
        <fullName evidence="8">CUB domain-containing protein</fullName>
    </recommendedName>
</protein>
<dbReference type="PROSITE" id="PS01180">
    <property type="entry name" value="CUB"/>
    <property type="match status" value="1"/>
</dbReference>
<evidence type="ECO:0000256" key="2">
    <source>
        <dbReference type="ARBA" id="ARBA00022692"/>
    </source>
</evidence>
<keyword evidence="5 6" id="KW-1015">Disulfide bond</keyword>
<evidence type="ECO:0000256" key="3">
    <source>
        <dbReference type="ARBA" id="ARBA00022989"/>
    </source>
</evidence>
<feature type="domain" description="CUB" evidence="8">
    <location>
        <begin position="94"/>
        <end position="149"/>
    </location>
</feature>
<keyword evidence="3" id="KW-1133">Transmembrane helix</keyword>
<dbReference type="GO" id="GO:0030424">
    <property type="term" value="C:axon"/>
    <property type="evidence" value="ECO:0007669"/>
    <property type="project" value="TreeGrafter"/>
</dbReference>
<feature type="region of interest" description="Disordered" evidence="7">
    <location>
        <begin position="151"/>
        <end position="175"/>
    </location>
</feature>
<evidence type="ECO:0000259" key="8">
    <source>
        <dbReference type="PROSITE" id="PS01180"/>
    </source>
</evidence>
<dbReference type="SUPFAM" id="SSF49854">
    <property type="entry name" value="Spermadhesin, CUB domain"/>
    <property type="match status" value="1"/>
</dbReference>
<feature type="disulfide bond" evidence="6">
    <location>
        <begin position="94"/>
        <end position="121"/>
    </location>
</feature>
<dbReference type="PANTHER" id="PTHR46806">
    <property type="entry name" value="F5/8 TYPE C DOMAIN-CONTAINING PROTEIN"/>
    <property type="match status" value="1"/>
</dbReference>
<comment type="caution">
    <text evidence="6">Lacks conserved residue(s) required for the propagation of feature annotation.</text>
</comment>
<comment type="caution">
    <text evidence="9">The sequence shown here is derived from an EMBL/GenBank/DDBJ whole genome shotgun (WGS) entry which is preliminary data.</text>
</comment>
<proteinExistence type="predicted"/>
<accession>A0AB34GG05</accession>